<sequence length="115" mass="13161">PISNFHRSFPGVVCKSQQQHRISLHFHRSQVVLRCSQMKLHRIAKSTGLLSVISSIFGSICEDTFVPLGRFRMRLRSISISNLSNAITSTCQVLIKVKVLYISLKCDYRRNEGQR</sequence>
<proteinExistence type="predicted"/>
<dbReference type="WBParaSite" id="PgR010_g136_t01">
    <property type="protein sequence ID" value="PgR010_g136_t01"/>
    <property type="gene ID" value="PgR010_g136"/>
</dbReference>
<accession>A0A915AKC1</accession>
<reference evidence="2" key="1">
    <citation type="submission" date="2022-11" db="UniProtKB">
        <authorList>
            <consortium name="WormBaseParasite"/>
        </authorList>
    </citation>
    <scope>IDENTIFICATION</scope>
</reference>
<organism evidence="1 2">
    <name type="scientific">Parascaris univalens</name>
    <name type="common">Nematode worm</name>
    <dbReference type="NCBI Taxonomy" id="6257"/>
    <lineage>
        <taxon>Eukaryota</taxon>
        <taxon>Metazoa</taxon>
        <taxon>Ecdysozoa</taxon>
        <taxon>Nematoda</taxon>
        <taxon>Chromadorea</taxon>
        <taxon>Rhabditida</taxon>
        <taxon>Spirurina</taxon>
        <taxon>Ascaridomorpha</taxon>
        <taxon>Ascaridoidea</taxon>
        <taxon>Ascarididae</taxon>
        <taxon>Parascaris</taxon>
    </lineage>
</organism>
<dbReference type="AlphaFoldDB" id="A0A915AKC1"/>
<evidence type="ECO:0000313" key="2">
    <source>
        <dbReference type="WBParaSite" id="PgR010_g136_t01"/>
    </source>
</evidence>
<keyword evidence="1" id="KW-1185">Reference proteome</keyword>
<protein>
    <submittedName>
        <fullName evidence="2">Uncharacterized protein</fullName>
    </submittedName>
</protein>
<name>A0A915AKC1_PARUN</name>
<dbReference type="Proteomes" id="UP000887569">
    <property type="component" value="Unplaced"/>
</dbReference>
<evidence type="ECO:0000313" key="1">
    <source>
        <dbReference type="Proteomes" id="UP000887569"/>
    </source>
</evidence>